<sequence length="87" mass="10612">MDKTYANNAIEDKLKKRNIRYRIQNKKNARDPEWTAPLNPFRWIVECTFAWLNAFRAIKTCWEFGFDNYNALFRLAFAIILFRMSWK</sequence>
<dbReference type="Pfam" id="PF01609">
    <property type="entry name" value="DDE_Tnp_1"/>
    <property type="match status" value="1"/>
</dbReference>
<evidence type="ECO:0000259" key="1">
    <source>
        <dbReference type="Pfam" id="PF01609"/>
    </source>
</evidence>
<organism evidence="2 3">
    <name type="scientific">Leptospira mayottensis 200901122</name>
    <dbReference type="NCBI Taxonomy" id="1193010"/>
    <lineage>
        <taxon>Bacteria</taxon>
        <taxon>Pseudomonadati</taxon>
        <taxon>Spirochaetota</taxon>
        <taxon>Spirochaetia</taxon>
        <taxon>Leptospirales</taxon>
        <taxon>Leptospiraceae</taxon>
        <taxon>Leptospira</taxon>
    </lineage>
</organism>
<name>A0AA87ML70_9LEPT</name>
<dbReference type="InterPro" id="IPR002559">
    <property type="entry name" value="Transposase_11"/>
</dbReference>
<evidence type="ECO:0000313" key="3">
    <source>
        <dbReference type="Proteomes" id="UP000001343"/>
    </source>
</evidence>
<reference evidence="2 3" key="1">
    <citation type="journal article" date="2014" name="Int. J. Syst. Evol. Microbiol.">
        <title>Leptospira mayottensis sp. nov., a pathogenic species of the genus Leptospira isolated from humans.</title>
        <authorList>
            <person name="Bourhy P."/>
            <person name="Collet L."/>
            <person name="Brisse S."/>
            <person name="Picardeau M."/>
        </authorList>
    </citation>
    <scope>NUCLEOTIDE SEQUENCE [LARGE SCALE GENOMIC DNA]</scope>
    <source>
        <strain evidence="2 3">200901122</strain>
    </source>
</reference>
<dbReference type="GO" id="GO:0006313">
    <property type="term" value="P:DNA transposition"/>
    <property type="evidence" value="ECO:0007669"/>
    <property type="project" value="InterPro"/>
</dbReference>
<dbReference type="PANTHER" id="PTHR30007:SF1">
    <property type="entry name" value="BLR1914 PROTEIN"/>
    <property type="match status" value="1"/>
</dbReference>
<dbReference type="PANTHER" id="PTHR30007">
    <property type="entry name" value="PHP DOMAIN PROTEIN"/>
    <property type="match status" value="1"/>
</dbReference>
<dbReference type="Proteomes" id="UP000001343">
    <property type="component" value="Unassembled WGS sequence"/>
</dbReference>
<dbReference type="GO" id="GO:0004803">
    <property type="term" value="F:transposase activity"/>
    <property type="evidence" value="ECO:0007669"/>
    <property type="project" value="InterPro"/>
</dbReference>
<dbReference type="GO" id="GO:0003677">
    <property type="term" value="F:DNA binding"/>
    <property type="evidence" value="ECO:0007669"/>
    <property type="project" value="InterPro"/>
</dbReference>
<protein>
    <submittedName>
        <fullName evidence="2">Transposase, IS4 family</fullName>
    </submittedName>
</protein>
<evidence type="ECO:0000313" key="2">
    <source>
        <dbReference type="EMBL" id="EKR98345.1"/>
    </source>
</evidence>
<feature type="domain" description="Transposase IS4-like" evidence="1">
    <location>
        <begin position="7"/>
        <end position="81"/>
    </location>
</feature>
<gene>
    <name evidence="2" type="ORF">LEP1GSC125_1268</name>
</gene>
<dbReference type="AlphaFoldDB" id="A0AA87ML70"/>
<accession>A0AA87ML70</accession>
<proteinExistence type="predicted"/>
<dbReference type="EMBL" id="AKWM02000080">
    <property type="protein sequence ID" value="EKR98345.1"/>
    <property type="molecule type" value="Genomic_DNA"/>
</dbReference>
<comment type="caution">
    <text evidence="2">The sequence shown here is derived from an EMBL/GenBank/DDBJ whole genome shotgun (WGS) entry which is preliminary data.</text>
</comment>